<proteinExistence type="predicted"/>
<comment type="caution">
    <text evidence="1">The sequence shown here is derived from an EMBL/GenBank/DDBJ whole genome shotgun (WGS) entry which is preliminary data.</text>
</comment>
<dbReference type="Proteomes" id="UP000789525">
    <property type="component" value="Unassembled WGS sequence"/>
</dbReference>
<protein>
    <submittedName>
        <fullName evidence="1">14235_t:CDS:1</fullName>
    </submittedName>
</protein>
<keyword evidence="2" id="KW-1185">Reference proteome</keyword>
<dbReference type="EMBL" id="CAJVPT010024371">
    <property type="protein sequence ID" value="CAG8670228.1"/>
    <property type="molecule type" value="Genomic_DNA"/>
</dbReference>
<name>A0ACA9NVW0_9GLOM</name>
<evidence type="ECO:0000313" key="2">
    <source>
        <dbReference type="Proteomes" id="UP000789525"/>
    </source>
</evidence>
<sequence>MWFSLQLFRIPGQSPGGAVSWISEALTSSLELGSTKLSERDYRGDRPCIGKPLVAQRIDLYCTTSFLGIAKPSPGQNWDNE</sequence>
<accession>A0ACA9NVW0</accession>
<evidence type="ECO:0000313" key="1">
    <source>
        <dbReference type="EMBL" id="CAG8670228.1"/>
    </source>
</evidence>
<gene>
    <name evidence="1" type="ORF">ACOLOM_LOCUS8923</name>
</gene>
<reference evidence="1" key="1">
    <citation type="submission" date="2021-06" db="EMBL/GenBank/DDBJ databases">
        <authorList>
            <person name="Kallberg Y."/>
            <person name="Tangrot J."/>
            <person name="Rosling A."/>
        </authorList>
    </citation>
    <scope>NUCLEOTIDE SEQUENCE</scope>
    <source>
        <strain evidence="1">CL356</strain>
    </source>
</reference>
<organism evidence="1 2">
    <name type="scientific">Acaulospora colombiana</name>
    <dbReference type="NCBI Taxonomy" id="27376"/>
    <lineage>
        <taxon>Eukaryota</taxon>
        <taxon>Fungi</taxon>
        <taxon>Fungi incertae sedis</taxon>
        <taxon>Mucoromycota</taxon>
        <taxon>Glomeromycotina</taxon>
        <taxon>Glomeromycetes</taxon>
        <taxon>Diversisporales</taxon>
        <taxon>Acaulosporaceae</taxon>
        <taxon>Acaulospora</taxon>
    </lineage>
</organism>